<feature type="compositionally biased region" description="Basic and acidic residues" evidence="2">
    <location>
        <begin position="156"/>
        <end position="175"/>
    </location>
</feature>
<reference evidence="3 4" key="1">
    <citation type="journal article" date="2021" name="Genome Biol.">
        <title>AFLAP: assembly-free linkage analysis pipeline using k-mers from genome sequencing data.</title>
        <authorList>
            <person name="Fletcher K."/>
            <person name="Zhang L."/>
            <person name="Gil J."/>
            <person name="Han R."/>
            <person name="Cavanaugh K."/>
            <person name="Michelmore R."/>
        </authorList>
    </citation>
    <scope>NUCLEOTIDE SEQUENCE [LARGE SCALE GENOMIC DNA]</scope>
    <source>
        <strain evidence="3 4">SF5</strain>
    </source>
</reference>
<feature type="region of interest" description="Disordered" evidence="2">
    <location>
        <begin position="440"/>
        <end position="479"/>
    </location>
</feature>
<dbReference type="KEGG" id="blac:94353491"/>
<keyword evidence="1" id="KW-0175">Coiled coil</keyword>
<feature type="compositionally biased region" description="Polar residues" evidence="2">
    <location>
        <begin position="596"/>
        <end position="612"/>
    </location>
</feature>
<dbReference type="EMBL" id="SHOA02000013">
    <property type="protein sequence ID" value="TDH67923.1"/>
    <property type="molecule type" value="Genomic_DNA"/>
</dbReference>
<feature type="coiled-coil region" evidence="1">
    <location>
        <begin position="746"/>
        <end position="780"/>
    </location>
</feature>
<keyword evidence="4" id="KW-1185">Reference proteome</keyword>
<evidence type="ECO:0000256" key="1">
    <source>
        <dbReference type="SAM" id="Coils"/>
    </source>
</evidence>
<feature type="compositionally biased region" description="Polar residues" evidence="2">
    <location>
        <begin position="910"/>
        <end position="923"/>
    </location>
</feature>
<feature type="region of interest" description="Disordered" evidence="2">
    <location>
        <begin position="596"/>
        <end position="643"/>
    </location>
</feature>
<dbReference type="OrthoDB" id="129883at2759"/>
<feature type="region of interest" description="Disordered" evidence="2">
    <location>
        <begin position="502"/>
        <end position="558"/>
    </location>
</feature>
<feature type="compositionally biased region" description="Basic and acidic residues" evidence="2">
    <location>
        <begin position="613"/>
        <end position="633"/>
    </location>
</feature>
<proteinExistence type="predicted"/>
<evidence type="ECO:0000256" key="2">
    <source>
        <dbReference type="SAM" id="MobiDB-lite"/>
    </source>
</evidence>
<dbReference type="RefSeq" id="XP_067817422.1">
    <property type="nucleotide sequence ID" value="XM_067967820.1"/>
</dbReference>
<feature type="compositionally biased region" description="Polar residues" evidence="2">
    <location>
        <begin position="454"/>
        <end position="470"/>
    </location>
</feature>
<accession>A0A976FJG2</accession>
<feature type="compositionally biased region" description="Basic and acidic residues" evidence="2">
    <location>
        <begin position="540"/>
        <end position="551"/>
    </location>
</feature>
<dbReference type="Proteomes" id="UP000294530">
    <property type="component" value="Unassembled WGS sequence"/>
</dbReference>
<feature type="region of interest" description="Disordered" evidence="2">
    <location>
        <begin position="144"/>
        <end position="212"/>
    </location>
</feature>
<protein>
    <submittedName>
        <fullName evidence="3">Uncharacterized protein</fullName>
    </submittedName>
</protein>
<feature type="compositionally biased region" description="Low complexity" evidence="2">
    <location>
        <begin position="876"/>
        <end position="892"/>
    </location>
</feature>
<sequence length="1135" mass="126879">MAHARRRPAAPVAMSARKSAPVSAGGVNVRRLMLSREMAAEASMIDEEKELVEESNHECGSPFCRQVLSNRYARFCEDNPICQRYRALKLQCLANAQGKDDEAVSNSMALGYIEVGEKRKKEELFVSNGKTELLATVEKRKRYLSEESTHSNSSPRQKETLVKKCREGEEKDQSNRKKRLKRNASERKDTEAVAGSTRTRSPSVVSSASSVDSAIASESLETKRLNLRSMQTRQAAKTRNDVEDGKTVTTVKKRRLVRPVRTDESRSPLSPPILTVSDVSEAAWTIPRANPARLKTAAQAIKNMTVDLVPLGVGNQAGVAGGGRYVQNGNRSATQSLDTAGTRAKAPHLTKFALPAVALPAVAPSSVLLKRTQRPQPSVELPTVPHSQLQLPPLHIQPLLNLPTVSRQARFAFKEKPAAIVDSNTSAELHKRMVRTRGMRRISTADYLRRRNSDTQPQEGLQSCRPSRSPSLERFTDFPPASTHGLEIFEHRVRDSPHVLNIPEFRGRDGISSSNRSSRSIEDSRWPYLEGNARLQRPSYDSKSRDRRDGQGDFVVSDQNKAVPWKARSVSPRVKYPLWPQDSSFFKDGSSGNNHSLEMSYSTSPPLVTQTAYRKDHSREQPKPIRRSESPRHRDFKHSPGKQSDLIDDLWDKDLPTFSYHEAFLPRLLYVFIHVLPQSLAAIMNVTKKPRKMNWYLKYVERIERLCKSFDLQIKVEGLKAIVNVQGREWFMLESTSTVILHLEIIKTLRAEALSWRRLYEEMEQSLTHYQEKVGEETNQSFVFVRAWNELKSKRNYLSVPRQTNFFCGARLHHWNFVVGKVEIGSGSFEEKREAFRLATTSALEFLLNCGRGLERPSRKVSRNWSHALKEEPMSRKSYQSSSRESSTSAVRATDQENVPLLDSALSAGRPSTQERTTKTISTRALVPKKKRSDLEESSAQVPSVSQPHRLVEPSSSPVAIIPVTDCITSQNNLDLGGKVELDVGNRSTASDLAMLSTRAPSRPSNENLNASEILFKSTPPVLLAVPTLSNVSAQSVETKKLVTPSLTSTASRGDSVSTPKIVSLTASLSGSRVDNAGQSIEKNDLTSRPKIVLSPRWCMMCEMIRLRKPDGERCLRCQKNGNSANVMLDAVLGP</sequence>
<name>A0A976FJG2_BRELC</name>
<dbReference type="AlphaFoldDB" id="A0A976FJG2"/>
<evidence type="ECO:0000313" key="4">
    <source>
        <dbReference type="Proteomes" id="UP000294530"/>
    </source>
</evidence>
<organism evidence="3 4">
    <name type="scientific">Bremia lactucae</name>
    <name type="common">Lettuce downy mildew</name>
    <dbReference type="NCBI Taxonomy" id="4779"/>
    <lineage>
        <taxon>Eukaryota</taxon>
        <taxon>Sar</taxon>
        <taxon>Stramenopiles</taxon>
        <taxon>Oomycota</taxon>
        <taxon>Peronosporomycetes</taxon>
        <taxon>Peronosporales</taxon>
        <taxon>Peronosporaceae</taxon>
        <taxon>Bremia</taxon>
    </lineage>
</organism>
<comment type="caution">
    <text evidence="3">The sequence shown here is derived from an EMBL/GenBank/DDBJ whole genome shotgun (WGS) entry which is preliminary data.</text>
</comment>
<evidence type="ECO:0000313" key="3">
    <source>
        <dbReference type="EMBL" id="TDH67923.1"/>
    </source>
</evidence>
<feature type="region of interest" description="Disordered" evidence="2">
    <location>
        <begin position="861"/>
        <end position="952"/>
    </location>
</feature>
<gene>
    <name evidence="3" type="ORF">CCR75_009782</name>
</gene>
<feature type="compositionally biased region" description="Low complexity" evidence="2">
    <location>
        <begin position="201"/>
        <end position="212"/>
    </location>
</feature>
<dbReference type="GeneID" id="94353491"/>
<feature type="compositionally biased region" description="Polar residues" evidence="2">
    <location>
        <begin position="938"/>
        <end position="947"/>
    </location>
</feature>